<name>A0ABV4QYW1_9ACTN</name>
<evidence type="ECO:0000259" key="2">
    <source>
        <dbReference type="PROSITE" id="PS51371"/>
    </source>
</evidence>
<organism evidence="3 4">
    <name type="scientific">Actinomadura chokoriensis</name>
    <dbReference type="NCBI Taxonomy" id="454156"/>
    <lineage>
        <taxon>Bacteria</taxon>
        <taxon>Bacillati</taxon>
        <taxon>Actinomycetota</taxon>
        <taxon>Actinomycetes</taxon>
        <taxon>Streptosporangiales</taxon>
        <taxon>Thermomonosporaceae</taxon>
        <taxon>Actinomadura</taxon>
    </lineage>
</organism>
<keyword evidence="4" id="KW-1185">Reference proteome</keyword>
<dbReference type="Proteomes" id="UP001569904">
    <property type="component" value="Unassembled WGS sequence"/>
</dbReference>
<dbReference type="InterPro" id="IPR000644">
    <property type="entry name" value="CBS_dom"/>
</dbReference>
<feature type="domain" description="CBS" evidence="2">
    <location>
        <begin position="28"/>
        <end position="85"/>
    </location>
</feature>
<protein>
    <submittedName>
        <fullName evidence="3">CBS domain-containing protein</fullName>
    </submittedName>
</protein>
<gene>
    <name evidence="3" type="ORF">SM436_15515</name>
</gene>
<keyword evidence="1" id="KW-0129">CBS domain</keyword>
<evidence type="ECO:0000313" key="4">
    <source>
        <dbReference type="Proteomes" id="UP001569904"/>
    </source>
</evidence>
<comment type="caution">
    <text evidence="3">The sequence shown here is derived from an EMBL/GenBank/DDBJ whole genome shotgun (WGS) entry which is preliminary data.</text>
</comment>
<reference evidence="3 4" key="1">
    <citation type="submission" date="2023-11" db="EMBL/GenBank/DDBJ databases">
        <title>Actinomadura monticuli sp. nov., isolated from volcanic ash.</title>
        <authorList>
            <person name="Lee S.D."/>
            <person name="Yang H."/>
            <person name="Kim I.S."/>
        </authorList>
    </citation>
    <scope>NUCLEOTIDE SEQUENCE [LARGE SCALE GENOMIC DNA]</scope>
    <source>
        <strain evidence="3 4">DSM 45346</strain>
    </source>
</reference>
<dbReference type="Pfam" id="PF00571">
    <property type="entry name" value="CBS"/>
    <property type="match status" value="1"/>
</dbReference>
<dbReference type="EMBL" id="JAXCEH010000008">
    <property type="protein sequence ID" value="MFA1555097.1"/>
    <property type="molecule type" value="Genomic_DNA"/>
</dbReference>
<dbReference type="RefSeq" id="WP_371941794.1">
    <property type="nucleotide sequence ID" value="NZ_JAXCEH010000008.1"/>
</dbReference>
<dbReference type="Gene3D" id="3.10.580.10">
    <property type="entry name" value="CBS-domain"/>
    <property type="match status" value="1"/>
</dbReference>
<dbReference type="InterPro" id="IPR046342">
    <property type="entry name" value="CBS_dom_sf"/>
</dbReference>
<evidence type="ECO:0000313" key="3">
    <source>
        <dbReference type="EMBL" id="MFA1555097.1"/>
    </source>
</evidence>
<dbReference type="PROSITE" id="PS51371">
    <property type="entry name" value="CBS"/>
    <property type="match status" value="1"/>
</dbReference>
<accession>A0ABV4QYW1</accession>
<proteinExistence type="predicted"/>
<dbReference type="SUPFAM" id="SSF54631">
    <property type="entry name" value="CBS-domain pair"/>
    <property type="match status" value="1"/>
</dbReference>
<sequence>MSVCVRPLLRLHVSEGNPPTSDRQRHVCSHPALRIPAGTTVSTALTRMREASEQLALVTEDQRIMGVVTITDVLRRLFPRAPAPPPAT</sequence>
<evidence type="ECO:0000256" key="1">
    <source>
        <dbReference type="PROSITE-ProRule" id="PRU00703"/>
    </source>
</evidence>